<feature type="transmembrane region" description="Helical" evidence="1">
    <location>
        <begin position="197"/>
        <end position="215"/>
    </location>
</feature>
<sequence>MRTTTAILSKIFTQRFYIQNTGFFLVLFYLLFGVVDGSSLWNYHQSLMLGFLRNNSFLIIVLLLWTSYALKCAGFILKTFQTQGYDFLFPTMGSMPATSRWRTWWVLHTAIYMPVLVYAAVAVVVAIQQHYYLKGIIIIVFNIANCIWPLTLYERKLAQPDVIFFTGHMQRWLNKHFTKPPVLFFLYELFTNFPRRIFSTKLFSAAILWLTFLIMRQGEYFDLRGLQLGAMVSVLVHMQLMVHNRAFDDTYLNFMENLPIRLSTHYLRLICIYILMFLPEMVMITVNAYTKTPWMGLITVFCTALSLMILFRCLLYFPKMNPEIHVRYVLLTSFIVLFMILGKYEWPAIALLQIASAIIFFKKYRTYEPYIERE</sequence>
<feature type="transmembrane region" description="Helical" evidence="1">
    <location>
        <begin position="266"/>
        <end position="288"/>
    </location>
</feature>
<keyword evidence="3" id="KW-1185">Reference proteome</keyword>
<dbReference type="Proteomes" id="UP000240971">
    <property type="component" value="Unassembled WGS sequence"/>
</dbReference>
<gene>
    <name evidence="2" type="ORF">CLV51_103778</name>
</gene>
<feature type="transmembrane region" description="Helical" evidence="1">
    <location>
        <begin position="324"/>
        <end position="342"/>
    </location>
</feature>
<protein>
    <submittedName>
        <fullName evidence="2">Uncharacterized protein</fullName>
    </submittedName>
</protein>
<feature type="transmembrane region" description="Helical" evidence="1">
    <location>
        <begin position="21"/>
        <end position="44"/>
    </location>
</feature>
<keyword evidence="1" id="KW-0472">Membrane</keyword>
<dbReference type="EMBL" id="PYAW01000003">
    <property type="protein sequence ID" value="PSL46796.1"/>
    <property type="molecule type" value="Genomic_DNA"/>
</dbReference>
<dbReference type="OrthoDB" id="630586at2"/>
<organism evidence="2 3">
    <name type="scientific">Chitinophaga niastensis</name>
    <dbReference type="NCBI Taxonomy" id="536980"/>
    <lineage>
        <taxon>Bacteria</taxon>
        <taxon>Pseudomonadati</taxon>
        <taxon>Bacteroidota</taxon>
        <taxon>Chitinophagia</taxon>
        <taxon>Chitinophagales</taxon>
        <taxon>Chitinophagaceae</taxon>
        <taxon>Chitinophaga</taxon>
    </lineage>
</organism>
<feature type="transmembrane region" description="Helical" evidence="1">
    <location>
        <begin position="131"/>
        <end position="150"/>
    </location>
</feature>
<keyword evidence="1" id="KW-0812">Transmembrane</keyword>
<evidence type="ECO:0000313" key="2">
    <source>
        <dbReference type="EMBL" id="PSL46796.1"/>
    </source>
</evidence>
<keyword evidence="1" id="KW-1133">Transmembrane helix</keyword>
<dbReference type="AlphaFoldDB" id="A0A2P8HKR1"/>
<evidence type="ECO:0000313" key="3">
    <source>
        <dbReference type="Proteomes" id="UP000240971"/>
    </source>
</evidence>
<dbReference type="RefSeq" id="WP_106529551.1">
    <property type="nucleotide sequence ID" value="NZ_PYAW01000003.1"/>
</dbReference>
<feature type="transmembrane region" description="Helical" evidence="1">
    <location>
        <begin position="104"/>
        <end position="125"/>
    </location>
</feature>
<comment type="caution">
    <text evidence="2">The sequence shown here is derived from an EMBL/GenBank/DDBJ whole genome shotgun (WGS) entry which is preliminary data.</text>
</comment>
<accession>A0A2P8HKR1</accession>
<feature type="transmembrane region" description="Helical" evidence="1">
    <location>
        <begin position="227"/>
        <end position="246"/>
    </location>
</feature>
<evidence type="ECO:0000256" key="1">
    <source>
        <dbReference type="SAM" id="Phobius"/>
    </source>
</evidence>
<proteinExistence type="predicted"/>
<feature type="transmembrane region" description="Helical" evidence="1">
    <location>
        <begin position="294"/>
        <end position="317"/>
    </location>
</feature>
<name>A0A2P8HKR1_CHINA</name>
<feature type="transmembrane region" description="Helical" evidence="1">
    <location>
        <begin position="56"/>
        <end position="77"/>
    </location>
</feature>
<reference evidence="2 3" key="1">
    <citation type="submission" date="2018-03" db="EMBL/GenBank/DDBJ databases">
        <title>Genomic Encyclopedia of Archaeal and Bacterial Type Strains, Phase II (KMG-II): from individual species to whole genera.</title>
        <authorList>
            <person name="Goeker M."/>
        </authorList>
    </citation>
    <scope>NUCLEOTIDE SEQUENCE [LARGE SCALE GENOMIC DNA]</scope>
    <source>
        <strain evidence="2 3">DSM 24859</strain>
    </source>
</reference>